<comment type="similarity">
    <text evidence="1">Belongs to the PPP phosphatase family.</text>
</comment>
<dbReference type="Pfam" id="PF00149">
    <property type="entry name" value="Metallophos"/>
    <property type="match status" value="1"/>
</dbReference>
<feature type="compositionally biased region" description="Basic and acidic residues" evidence="2">
    <location>
        <begin position="189"/>
        <end position="209"/>
    </location>
</feature>
<sequence>MTEDIQTSKDYLHVGDDKTVLDLMKRTSKLAGGGSSENDHIVFSDFVLKYNKFTRSQKRGLVLSTSCMFNYVPKGNGVGKCKRVIPLKSIEQLSTTEHGQDILIHIPSEYDVYIRSPRKEELVEIIEKYVGLVKSVDEHFHNVVPVPSLDKYVLSKREAKRGLHLIKAPKISFEEKEGGEEEAQEGEGASEKAEDVAKEIAEAKDEDGSKGGGVQRARKESTFFGVHMDAASIFKTVDGRETVDSDAVFANFLRRARMTHADAEKLIRMALSIMQEEPNIVEIESPVTVTGDIHGQFFDLQNTFSLGGSPEKRRYVFLGDFVDRGKFGTEVILFMFALKVAHPRDVVLLRGNHEARRVTKWYNFKDECLLKYNADLYDLFMDSFDTLPLAAIIDKKFFCVHGGLSPHAAKLSDIYRVDRFREPPENGLITDLLWSDPEEERPILDHYSHLEIMDLEKTRENIRSTRSLSAECSTSLNSALLDEDDKGLNSDPNSSEPVGRPRARSFWVASSSKGESELGEGFQKNGKRGCSVTYGFAAVKNFLEENNLKCVIRAHEVEAEGYRVFRKLDGSDYPSVITIFSAPNYCNAHGNRAAVLKVDGEDVCILQYVQAPQPTLASEINANHADEHEDAQSEWSTDTEGEMVVEPVEGVEEDSEESEEEKTEGVKETDVEVGVRMSVGDAEDESRKMSEGSDFTAEKEDKEKDDK</sequence>
<dbReference type="InterPro" id="IPR043360">
    <property type="entry name" value="PP2B"/>
</dbReference>
<dbReference type="PROSITE" id="PS51757">
    <property type="entry name" value="TH1"/>
    <property type="match status" value="1"/>
</dbReference>
<dbReference type="GO" id="GO:0097720">
    <property type="term" value="P:calcineurin-mediated signaling"/>
    <property type="evidence" value="ECO:0007669"/>
    <property type="project" value="InterPro"/>
</dbReference>
<organism evidence="5">
    <name type="scientific">Palpitomonas bilix</name>
    <dbReference type="NCBI Taxonomy" id="652834"/>
    <lineage>
        <taxon>Eukaryota</taxon>
        <taxon>Eukaryota incertae sedis</taxon>
    </lineage>
</organism>
<dbReference type="InterPro" id="IPR029052">
    <property type="entry name" value="Metallo-depent_PP-like"/>
</dbReference>
<dbReference type="EMBL" id="HBIB01027368">
    <property type="protein sequence ID" value="CAE0255521.1"/>
    <property type="molecule type" value="Transcribed_RNA"/>
</dbReference>
<feature type="compositionally biased region" description="Acidic residues" evidence="2">
    <location>
        <begin position="637"/>
        <end position="662"/>
    </location>
</feature>
<dbReference type="EMBL" id="HBIB01027369">
    <property type="protein sequence ID" value="CAE0255522.1"/>
    <property type="molecule type" value="Transcribed_RNA"/>
</dbReference>
<evidence type="ECO:0000256" key="1">
    <source>
        <dbReference type="RuleBase" id="RU004273"/>
    </source>
</evidence>
<gene>
    <name evidence="4" type="ORF">PBIL07802_LOCUS17775</name>
    <name evidence="5" type="ORF">PBIL07802_LOCUS17776</name>
</gene>
<keyword evidence="1" id="KW-0378">Hydrolase</keyword>
<dbReference type="AlphaFoldDB" id="A0A7S3GA66"/>
<dbReference type="Gene3D" id="3.60.21.10">
    <property type="match status" value="1"/>
</dbReference>
<feature type="region of interest" description="Disordered" evidence="2">
    <location>
        <begin position="624"/>
        <end position="707"/>
    </location>
</feature>
<dbReference type="GO" id="GO:0016459">
    <property type="term" value="C:myosin complex"/>
    <property type="evidence" value="ECO:0007669"/>
    <property type="project" value="InterPro"/>
</dbReference>
<dbReference type="SUPFAM" id="SSF56300">
    <property type="entry name" value="Metallo-dependent phosphatases"/>
    <property type="match status" value="1"/>
</dbReference>
<evidence type="ECO:0000313" key="4">
    <source>
        <dbReference type="EMBL" id="CAE0255521.1"/>
    </source>
</evidence>
<dbReference type="PROSITE" id="PS00125">
    <property type="entry name" value="SER_THR_PHOSPHATASE"/>
    <property type="match status" value="1"/>
</dbReference>
<evidence type="ECO:0000313" key="5">
    <source>
        <dbReference type="EMBL" id="CAE0255522.1"/>
    </source>
</evidence>
<dbReference type="GO" id="GO:0003774">
    <property type="term" value="F:cytoskeletal motor activity"/>
    <property type="evidence" value="ECO:0007669"/>
    <property type="project" value="InterPro"/>
</dbReference>
<comment type="catalytic activity">
    <reaction evidence="1">
        <text>O-phospho-L-threonyl-[protein] + H2O = L-threonyl-[protein] + phosphate</text>
        <dbReference type="Rhea" id="RHEA:47004"/>
        <dbReference type="Rhea" id="RHEA-COMP:11060"/>
        <dbReference type="Rhea" id="RHEA-COMP:11605"/>
        <dbReference type="ChEBI" id="CHEBI:15377"/>
        <dbReference type="ChEBI" id="CHEBI:30013"/>
        <dbReference type="ChEBI" id="CHEBI:43474"/>
        <dbReference type="ChEBI" id="CHEBI:61977"/>
        <dbReference type="EC" id="3.1.3.16"/>
    </reaction>
</comment>
<feature type="region of interest" description="Disordered" evidence="2">
    <location>
        <begin position="174"/>
        <end position="215"/>
    </location>
</feature>
<dbReference type="Pfam" id="PF06017">
    <property type="entry name" value="Myosin_TH1"/>
    <property type="match status" value="1"/>
</dbReference>
<feature type="compositionally biased region" description="Basic and acidic residues" evidence="2">
    <location>
        <begin position="685"/>
        <end position="707"/>
    </location>
</feature>
<dbReference type="PANTHER" id="PTHR45673">
    <property type="entry name" value="SERINE/THREONINE-PROTEIN PHOSPHATASE 2B CATALYTIC SUBUNIT 1-RELATED"/>
    <property type="match status" value="1"/>
</dbReference>
<dbReference type="InterPro" id="IPR010926">
    <property type="entry name" value="Myosin_TH1"/>
</dbReference>
<accession>A0A7S3GA66</accession>
<dbReference type="InterPro" id="IPR004843">
    <property type="entry name" value="Calcineurin-like_PHP"/>
</dbReference>
<evidence type="ECO:0000256" key="2">
    <source>
        <dbReference type="SAM" id="MobiDB-lite"/>
    </source>
</evidence>
<feature type="region of interest" description="Disordered" evidence="2">
    <location>
        <begin position="482"/>
        <end position="502"/>
    </location>
</feature>
<dbReference type="InterPro" id="IPR006186">
    <property type="entry name" value="Ser/Thr-sp_prot-phosphatase"/>
</dbReference>
<dbReference type="EC" id="3.1.3.16" evidence="1"/>
<dbReference type="SMART" id="SM00156">
    <property type="entry name" value="PP2Ac"/>
    <property type="match status" value="1"/>
</dbReference>
<name>A0A7S3GA66_9EUKA</name>
<dbReference type="PRINTS" id="PR00114">
    <property type="entry name" value="STPHPHTASE"/>
</dbReference>
<protein>
    <recommendedName>
        <fullName evidence="1">Serine/threonine-protein phosphatase</fullName>
        <ecNumber evidence="1">3.1.3.16</ecNumber>
    </recommendedName>
</protein>
<proteinExistence type="inferred from homology"/>
<dbReference type="GO" id="GO:0033192">
    <property type="term" value="F:calmodulin-dependent protein phosphatase activity"/>
    <property type="evidence" value="ECO:0007669"/>
    <property type="project" value="InterPro"/>
</dbReference>
<feature type="domain" description="TH1" evidence="3">
    <location>
        <begin position="1"/>
        <end position="198"/>
    </location>
</feature>
<evidence type="ECO:0000259" key="3">
    <source>
        <dbReference type="PROSITE" id="PS51757"/>
    </source>
</evidence>
<reference evidence="5" key="1">
    <citation type="submission" date="2021-01" db="EMBL/GenBank/DDBJ databases">
        <authorList>
            <person name="Corre E."/>
            <person name="Pelletier E."/>
            <person name="Niang G."/>
            <person name="Scheremetjew M."/>
            <person name="Finn R."/>
            <person name="Kale V."/>
            <person name="Holt S."/>
            <person name="Cochrane G."/>
            <person name="Meng A."/>
            <person name="Brown T."/>
            <person name="Cohen L."/>
        </authorList>
    </citation>
    <scope>NUCLEOTIDE SEQUENCE</scope>
    <source>
        <strain evidence="5">NIES-2562</strain>
    </source>
</reference>